<organism evidence="9 10">
    <name type="scientific">Crocosphaera chwakensis CCY0110</name>
    <dbReference type="NCBI Taxonomy" id="391612"/>
    <lineage>
        <taxon>Bacteria</taxon>
        <taxon>Bacillati</taxon>
        <taxon>Cyanobacteriota</taxon>
        <taxon>Cyanophyceae</taxon>
        <taxon>Oscillatoriophycideae</taxon>
        <taxon>Chroococcales</taxon>
        <taxon>Aphanothecaceae</taxon>
        <taxon>Crocosphaera</taxon>
        <taxon>Crocosphaera chwakensis</taxon>
    </lineage>
</organism>
<evidence type="ECO:0000256" key="2">
    <source>
        <dbReference type="ARBA" id="ARBA00022448"/>
    </source>
</evidence>
<dbReference type="GO" id="GO:0005886">
    <property type="term" value="C:plasma membrane"/>
    <property type="evidence" value="ECO:0007669"/>
    <property type="project" value="UniProtKB-SubCell"/>
</dbReference>
<dbReference type="GO" id="GO:0015416">
    <property type="term" value="F:ABC-type phosphonate transporter activity"/>
    <property type="evidence" value="ECO:0007669"/>
    <property type="project" value="InterPro"/>
</dbReference>
<keyword evidence="3" id="KW-1003">Cell membrane</keyword>
<comment type="similarity">
    <text evidence="7">Belongs to the binding-protein-dependent transport system permease family.</text>
</comment>
<dbReference type="Proteomes" id="UP000003781">
    <property type="component" value="Unassembled WGS sequence"/>
</dbReference>
<dbReference type="InterPro" id="IPR035906">
    <property type="entry name" value="MetI-like_sf"/>
</dbReference>
<dbReference type="eggNOG" id="COG3639">
    <property type="taxonomic scope" value="Bacteria"/>
</dbReference>
<feature type="transmembrane region" description="Helical" evidence="7">
    <location>
        <begin position="81"/>
        <end position="103"/>
    </location>
</feature>
<dbReference type="PROSITE" id="PS50928">
    <property type="entry name" value="ABC_TM1"/>
    <property type="match status" value="1"/>
</dbReference>
<dbReference type="OrthoDB" id="8557224at2"/>
<feature type="transmembrane region" description="Helical" evidence="7">
    <location>
        <begin position="216"/>
        <end position="237"/>
    </location>
</feature>
<gene>
    <name evidence="9" type="ORF">CY0110_14093</name>
</gene>
<evidence type="ECO:0000259" key="8">
    <source>
        <dbReference type="PROSITE" id="PS50928"/>
    </source>
</evidence>
<keyword evidence="6 7" id="KW-0472">Membrane</keyword>
<dbReference type="InterPro" id="IPR000515">
    <property type="entry name" value="MetI-like"/>
</dbReference>
<dbReference type="EMBL" id="AAXW01000034">
    <property type="protein sequence ID" value="EAZ89933.1"/>
    <property type="molecule type" value="Genomic_DNA"/>
</dbReference>
<feature type="transmembrane region" description="Helical" evidence="7">
    <location>
        <begin position="110"/>
        <end position="127"/>
    </location>
</feature>
<sequence length="268" mass="29404">MTSNQHKYDNLLRQQKNLWYRTLVNTIILILIIIISFAIVGLLDINRLSEGIPDLLQMVAQMLPPDFTRVHDWIEPLIDTLAMSIAGTGMAIIFSLPIALGAAQNTSPHPLIYFISRIILNIARAIPELLLGIIFVAAVGFGALPGVLALGFHSIGMVGKFFAESIEHTDKAPIEAAKSVGANQLQIIFNCILPQVLPQIADVTFYRWEYNFRASLVLGAVGAGGIGFEIIGALRLLKYQEVSALLLVVLVMVTLVDSLGNFLRKKFI</sequence>
<dbReference type="InterPro" id="IPR005769">
    <property type="entry name" value="PhnE/PtxC"/>
</dbReference>
<evidence type="ECO:0000256" key="3">
    <source>
        <dbReference type="ARBA" id="ARBA00022475"/>
    </source>
</evidence>
<name>A3IUF2_9CHRO</name>
<proteinExistence type="inferred from homology"/>
<comment type="caution">
    <text evidence="9">The sequence shown here is derived from an EMBL/GenBank/DDBJ whole genome shotgun (WGS) entry which is preliminary data.</text>
</comment>
<dbReference type="AlphaFoldDB" id="A3IUF2"/>
<dbReference type="RefSeq" id="WP_008277008.1">
    <property type="nucleotide sequence ID" value="NZ_AAXW01000034.1"/>
</dbReference>
<feature type="domain" description="ABC transmembrane type-1" evidence="8">
    <location>
        <begin position="77"/>
        <end position="260"/>
    </location>
</feature>
<feature type="transmembrane region" description="Helical" evidence="7">
    <location>
        <begin position="243"/>
        <end position="263"/>
    </location>
</feature>
<feature type="transmembrane region" description="Helical" evidence="7">
    <location>
        <begin position="20"/>
        <end position="43"/>
    </location>
</feature>
<keyword evidence="10" id="KW-1185">Reference proteome</keyword>
<dbReference type="CDD" id="cd06261">
    <property type="entry name" value="TM_PBP2"/>
    <property type="match status" value="1"/>
</dbReference>
<keyword evidence="5 7" id="KW-1133">Transmembrane helix</keyword>
<evidence type="ECO:0000256" key="6">
    <source>
        <dbReference type="ARBA" id="ARBA00023136"/>
    </source>
</evidence>
<reference evidence="9 10" key="1">
    <citation type="submission" date="2007-03" db="EMBL/GenBank/DDBJ databases">
        <authorList>
            <person name="Stal L."/>
            <person name="Ferriera S."/>
            <person name="Johnson J."/>
            <person name="Kravitz S."/>
            <person name="Beeson K."/>
            <person name="Sutton G."/>
            <person name="Rogers Y.-H."/>
            <person name="Friedman R."/>
            <person name="Frazier M."/>
            <person name="Venter J.C."/>
        </authorList>
    </citation>
    <scope>NUCLEOTIDE SEQUENCE [LARGE SCALE GENOMIC DNA]</scope>
    <source>
        <strain evidence="9 10">CCY0110</strain>
    </source>
</reference>
<comment type="subcellular location">
    <subcellularLocation>
        <location evidence="1 7">Cell membrane</location>
        <topology evidence="1 7">Multi-pass membrane protein</topology>
    </subcellularLocation>
</comment>
<dbReference type="Pfam" id="PF00528">
    <property type="entry name" value="BPD_transp_1"/>
    <property type="match status" value="1"/>
</dbReference>
<evidence type="ECO:0000313" key="9">
    <source>
        <dbReference type="EMBL" id="EAZ89933.1"/>
    </source>
</evidence>
<feature type="transmembrane region" description="Helical" evidence="7">
    <location>
        <begin position="133"/>
        <end position="152"/>
    </location>
</feature>
<evidence type="ECO:0000313" key="10">
    <source>
        <dbReference type="Proteomes" id="UP000003781"/>
    </source>
</evidence>
<dbReference type="NCBIfam" id="TIGR01097">
    <property type="entry name" value="PhnE"/>
    <property type="match status" value="1"/>
</dbReference>
<evidence type="ECO:0000256" key="7">
    <source>
        <dbReference type="RuleBase" id="RU363032"/>
    </source>
</evidence>
<dbReference type="PANTHER" id="PTHR30043">
    <property type="entry name" value="PHOSPHONATES TRANSPORT SYSTEM PERMEASE PROTEIN"/>
    <property type="match status" value="1"/>
</dbReference>
<keyword evidence="4 7" id="KW-0812">Transmembrane</keyword>
<protein>
    <submittedName>
        <fullName evidence="9">Phosphonate ABC transporter permease</fullName>
    </submittedName>
</protein>
<evidence type="ECO:0000256" key="5">
    <source>
        <dbReference type="ARBA" id="ARBA00022989"/>
    </source>
</evidence>
<dbReference type="SUPFAM" id="SSF161098">
    <property type="entry name" value="MetI-like"/>
    <property type="match status" value="1"/>
</dbReference>
<accession>A3IUF2</accession>
<evidence type="ECO:0000256" key="1">
    <source>
        <dbReference type="ARBA" id="ARBA00004651"/>
    </source>
</evidence>
<keyword evidence="2 7" id="KW-0813">Transport</keyword>
<dbReference type="Gene3D" id="1.10.3720.10">
    <property type="entry name" value="MetI-like"/>
    <property type="match status" value="1"/>
</dbReference>
<evidence type="ECO:0000256" key="4">
    <source>
        <dbReference type="ARBA" id="ARBA00022692"/>
    </source>
</evidence>
<dbReference type="PANTHER" id="PTHR30043:SF1">
    <property type="entry name" value="ABC TRANSPORT SYSTEM PERMEASE PROTEIN P69"/>
    <property type="match status" value="1"/>
</dbReference>